<reference evidence="3 4" key="1">
    <citation type="journal article" date="2017" name="Genome Biol. Evol.">
        <title>Phytophthora megakarya and P. palmivora, closely related causal agents of cacao black pod rot, underwent increases in genome sizes and gene numbers by different mechanisms.</title>
        <authorList>
            <person name="Ali S.S."/>
            <person name="Shao J."/>
            <person name="Lary D.J."/>
            <person name="Kronmiller B."/>
            <person name="Shen D."/>
            <person name="Strem M.D."/>
            <person name="Amoako-Attah I."/>
            <person name="Akrofi A.Y."/>
            <person name="Begoude B.A."/>
            <person name="Ten Hoopen G.M."/>
            <person name="Coulibaly K."/>
            <person name="Kebe B.I."/>
            <person name="Melnick R.L."/>
            <person name="Guiltinan M.J."/>
            <person name="Tyler B.M."/>
            <person name="Meinhardt L.W."/>
            <person name="Bailey B.A."/>
        </authorList>
    </citation>
    <scope>NUCLEOTIDE SEQUENCE [LARGE SCALE GENOMIC DNA]</scope>
    <source>
        <strain evidence="4">sbr112.9</strain>
    </source>
</reference>
<gene>
    <name evidence="3" type="ORF">PHPALM_36255</name>
</gene>
<dbReference type="Proteomes" id="UP000237271">
    <property type="component" value="Unassembled WGS sequence"/>
</dbReference>
<organism evidence="3 4">
    <name type="scientific">Phytophthora palmivora</name>
    <dbReference type="NCBI Taxonomy" id="4796"/>
    <lineage>
        <taxon>Eukaryota</taxon>
        <taxon>Sar</taxon>
        <taxon>Stramenopiles</taxon>
        <taxon>Oomycota</taxon>
        <taxon>Peronosporomycetes</taxon>
        <taxon>Peronosporales</taxon>
        <taxon>Peronosporaceae</taxon>
        <taxon>Phytophthora</taxon>
    </lineage>
</organism>
<dbReference type="PANTHER" id="PTHR33064:SF37">
    <property type="entry name" value="RIBONUCLEASE H"/>
    <property type="match status" value="1"/>
</dbReference>
<evidence type="ECO:0000259" key="2">
    <source>
        <dbReference type="Pfam" id="PF17919"/>
    </source>
</evidence>
<dbReference type="SUPFAM" id="SSF53098">
    <property type="entry name" value="Ribonuclease H-like"/>
    <property type="match status" value="1"/>
</dbReference>
<dbReference type="GO" id="GO:0003676">
    <property type="term" value="F:nucleic acid binding"/>
    <property type="evidence" value="ECO:0007669"/>
    <property type="project" value="InterPro"/>
</dbReference>
<dbReference type="EMBL" id="NCKW01020116">
    <property type="protein sequence ID" value="POM59029.1"/>
    <property type="molecule type" value="Genomic_DNA"/>
</dbReference>
<dbReference type="InterPro" id="IPR043502">
    <property type="entry name" value="DNA/RNA_pol_sf"/>
</dbReference>
<protein>
    <submittedName>
        <fullName evidence="3">Uncharacterized protein</fullName>
    </submittedName>
</protein>
<dbReference type="Pfam" id="PF13456">
    <property type="entry name" value="RVT_3"/>
    <property type="match status" value="1"/>
</dbReference>
<dbReference type="InterPro" id="IPR002156">
    <property type="entry name" value="RNaseH_domain"/>
</dbReference>
<dbReference type="InterPro" id="IPR036397">
    <property type="entry name" value="RNaseH_sf"/>
</dbReference>
<evidence type="ECO:0000313" key="3">
    <source>
        <dbReference type="EMBL" id="POM59029.1"/>
    </source>
</evidence>
<dbReference type="PANTHER" id="PTHR33064">
    <property type="entry name" value="POL PROTEIN"/>
    <property type="match status" value="1"/>
</dbReference>
<dbReference type="InterPro" id="IPR051320">
    <property type="entry name" value="Viral_Replic_Matur_Polypro"/>
</dbReference>
<dbReference type="SUPFAM" id="SSF56672">
    <property type="entry name" value="DNA/RNA polymerases"/>
    <property type="match status" value="1"/>
</dbReference>
<proteinExistence type="predicted"/>
<dbReference type="InterPro" id="IPR041577">
    <property type="entry name" value="RT_RNaseH_2"/>
</dbReference>
<dbReference type="InterPro" id="IPR012337">
    <property type="entry name" value="RNaseH-like_sf"/>
</dbReference>
<sequence length="320" mass="36359">MPWTLDRLLTRLAECGISVSFSEMISTITKPYLHLKHFRRVKSRVTTAPILRHFDSAKKVHIMFFTNDWALTNTLMQMYDNKLHPVRFCGRVLKENEVNYHPAEKEVLVLLKLLKICHTLLAGKVLHVYTQFSTLERIKRVRERDVDFVQLLQASKIPHVGLVTLKHIAPPSKNSATVQMDPELMNAKIPRHYKGHVLCFDGSWDIEIAASAYLSSTTVNLAEYTGMTNGVKAAINRGVTDLVIVGDSRLAIQQSMGVIACKNETLQVELARHKELTKKLNSVKYIHAIRLYNSAADSMATKPWETQFSRVVLIAERKPS</sequence>
<dbReference type="GO" id="GO:0004523">
    <property type="term" value="F:RNA-DNA hybrid ribonuclease activity"/>
    <property type="evidence" value="ECO:0007669"/>
    <property type="project" value="InterPro"/>
</dbReference>
<dbReference type="Pfam" id="PF17919">
    <property type="entry name" value="RT_RNaseH_2"/>
    <property type="match status" value="1"/>
</dbReference>
<feature type="domain" description="RNase H type-1" evidence="1">
    <location>
        <begin position="206"/>
        <end position="301"/>
    </location>
</feature>
<feature type="domain" description="Reverse transcriptase/retrotransposon-derived protein RNase H-like" evidence="2">
    <location>
        <begin position="34"/>
        <end position="126"/>
    </location>
</feature>
<dbReference type="OrthoDB" id="126184at2759"/>
<dbReference type="AlphaFoldDB" id="A0A2P4X0F3"/>
<evidence type="ECO:0000259" key="1">
    <source>
        <dbReference type="Pfam" id="PF13456"/>
    </source>
</evidence>
<evidence type="ECO:0000313" key="4">
    <source>
        <dbReference type="Proteomes" id="UP000237271"/>
    </source>
</evidence>
<comment type="caution">
    <text evidence="3">The sequence shown here is derived from an EMBL/GenBank/DDBJ whole genome shotgun (WGS) entry which is preliminary data.</text>
</comment>
<dbReference type="Gene3D" id="3.30.420.10">
    <property type="entry name" value="Ribonuclease H-like superfamily/Ribonuclease H"/>
    <property type="match status" value="1"/>
</dbReference>
<name>A0A2P4X0F3_9STRA</name>
<accession>A0A2P4X0F3</accession>
<keyword evidence="4" id="KW-1185">Reference proteome</keyword>